<organism evidence="1 2">
    <name type="scientific">Povalibacter uvarum</name>
    <dbReference type="NCBI Taxonomy" id="732238"/>
    <lineage>
        <taxon>Bacteria</taxon>
        <taxon>Pseudomonadati</taxon>
        <taxon>Pseudomonadota</taxon>
        <taxon>Gammaproteobacteria</taxon>
        <taxon>Steroidobacterales</taxon>
        <taxon>Steroidobacteraceae</taxon>
        <taxon>Povalibacter</taxon>
    </lineage>
</organism>
<dbReference type="RefSeq" id="WP_184330690.1">
    <property type="nucleotide sequence ID" value="NZ_JACHHZ010000002.1"/>
</dbReference>
<dbReference type="EMBL" id="JACHHZ010000002">
    <property type="protein sequence ID" value="MBB6092859.1"/>
    <property type="molecule type" value="Genomic_DNA"/>
</dbReference>
<accession>A0A841HKE9</accession>
<gene>
    <name evidence="1" type="ORF">HNQ60_001737</name>
</gene>
<comment type="caution">
    <text evidence="1">The sequence shown here is derived from an EMBL/GenBank/DDBJ whole genome shotgun (WGS) entry which is preliminary data.</text>
</comment>
<proteinExistence type="predicted"/>
<dbReference type="Proteomes" id="UP000588068">
    <property type="component" value="Unassembled WGS sequence"/>
</dbReference>
<protein>
    <submittedName>
        <fullName evidence="1">Fe-S-cluster containining protein</fullName>
    </submittedName>
</protein>
<dbReference type="Pfam" id="PF03692">
    <property type="entry name" value="CxxCxxCC"/>
    <property type="match status" value="1"/>
</dbReference>
<evidence type="ECO:0000313" key="1">
    <source>
        <dbReference type="EMBL" id="MBB6092859.1"/>
    </source>
</evidence>
<dbReference type="AlphaFoldDB" id="A0A841HKE9"/>
<name>A0A841HKE9_9GAMM</name>
<keyword evidence="2" id="KW-1185">Reference proteome</keyword>
<sequence length="221" mass="24010">MQSVPTESAHTLPAGTFGAWLKSTRASLQGEGGSDVPCGDCVGCCVSSYFIPLRPKDTAALHEIPAKFLSATQPRGNWVMGYRDDGTCPMLRDRKCSIYAHRPQTCRDYDCRVFAAAGMEAGGPDKSVINERVRAWRFTYADEADHAAHRAVQAAATFIREKREHFPGGRAPTAPTGVAVLAVKVYELFLDEAAERRDAEALAADVVKMARAFDAASTDLR</sequence>
<evidence type="ECO:0000313" key="2">
    <source>
        <dbReference type="Proteomes" id="UP000588068"/>
    </source>
</evidence>
<dbReference type="InterPro" id="IPR005358">
    <property type="entry name" value="Puta_zinc/iron-chelating_dom"/>
</dbReference>
<reference evidence="1 2" key="1">
    <citation type="submission" date="2020-08" db="EMBL/GenBank/DDBJ databases">
        <title>Genomic Encyclopedia of Type Strains, Phase IV (KMG-IV): sequencing the most valuable type-strain genomes for metagenomic binning, comparative biology and taxonomic classification.</title>
        <authorList>
            <person name="Goeker M."/>
        </authorList>
    </citation>
    <scope>NUCLEOTIDE SEQUENCE [LARGE SCALE GENOMIC DNA]</scope>
    <source>
        <strain evidence="1 2">DSM 26723</strain>
    </source>
</reference>